<dbReference type="RefSeq" id="WP_316700331.1">
    <property type="nucleotide sequence ID" value="NZ_CP136336.1"/>
</dbReference>
<evidence type="ECO:0000256" key="1">
    <source>
        <dbReference type="SAM" id="Phobius"/>
    </source>
</evidence>
<feature type="transmembrane region" description="Helical" evidence="1">
    <location>
        <begin position="123"/>
        <end position="143"/>
    </location>
</feature>
<reference evidence="2 3" key="1">
    <citation type="submission" date="2023-10" db="EMBL/GenBank/DDBJ databases">
        <title>Bacteria for the degradation of biodegradable plastic PBAT(Polybutylene adipate terephthalate).</title>
        <authorList>
            <person name="Weon H.-Y."/>
            <person name="Yeon J."/>
        </authorList>
    </citation>
    <scope>NUCLEOTIDE SEQUENCE [LARGE SCALE GENOMIC DNA]</scope>
    <source>
        <strain evidence="2 3">SBD 7-3</strain>
    </source>
</reference>
<keyword evidence="1" id="KW-1133">Transmembrane helix</keyword>
<feature type="transmembrane region" description="Helical" evidence="1">
    <location>
        <begin position="49"/>
        <end position="71"/>
    </location>
</feature>
<evidence type="ECO:0000313" key="3">
    <source>
        <dbReference type="Proteomes" id="UP001303946"/>
    </source>
</evidence>
<dbReference type="Proteomes" id="UP001303946">
    <property type="component" value="Chromosome"/>
</dbReference>
<accession>A0ABZ0CRV7</accession>
<feature type="transmembrane region" description="Helical" evidence="1">
    <location>
        <begin position="83"/>
        <end position="103"/>
    </location>
</feature>
<feature type="transmembrane region" description="Helical" evidence="1">
    <location>
        <begin position="155"/>
        <end position="174"/>
    </location>
</feature>
<gene>
    <name evidence="2" type="ORF">RXV79_22520</name>
</gene>
<keyword evidence="1" id="KW-0472">Membrane</keyword>
<protein>
    <recommendedName>
        <fullName evidence="4">DUF2214 domain-containing protein</fullName>
    </recommendedName>
</protein>
<organism evidence="2 3">
    <name type="scientific">Piscinibacter gummiphilus</name>
    <dbReference type="NCBI Taxonomy" id="946333"/>
    <lineage>
        <taxon>Bacteria</taxon>
        <taxon>Pseudomonadati</taxon>
        <taxon>Pseudomonadota</taxon>
        <taxon>Betaproteobacteria</taxon>
        <taxon>Burkholderiales</taxon>
        <taxon>Sphaerotilaceae</taxon>
        <taxon>Piscinibacter</taxon>
    </lineage>
</organism>
<evidence type="ECO:0008006" key="4">
    <source>
        <dbReference type="Google" id="ProtNLM"/>
    </source>
</evidence>
<proteinExistence type="predicted"/>
<dbReference type="EMBL" id="CP136336">
    <property type="protein sequence ID" value="WOB07674.1"/>
    <property type="molecule type" value="Genomic_DNA"/>
</dbReference>
<name>A0ABZ0CRV7_9BURK</name>
<feature type="transmembrane region" description="Helical" evidence="1">
    <location>
        <begin position="6"/>
        <end position="28"/>
    </location>
</feature>
<evidence type="ECO:0000313" key="2">
    <source>
        <dbReference type="EMBL" id="WOB07674.1"/>
    </source>
</evidence>
<keyword evidence="3" id="KW-1185">Reference proteome</keyword>
<sequence>MDKLLLSYAHLMATCLALGLILTTDLRLLAKMARYRCIIRPPRRFERQVIAIALIVLCVSGAGSILLGQAASPNYFDNPKLQAKMLLVALLCVNAFVLHRITFPRLARPHRVSGWTWRDHLSVALPVALSNTLWLYCAFLGVARSWNHSRSMAEVLLPALVLYLLAAAGILAALRVAARDEPQTPPDWIDSMKARLSDHAPLGGYRAAFEDSQQPGAG</sequence>
<keyword evidence="1" id="KW-0812">Transmembrane</keyword>